<feature type="domain" description="Glyoxalase/fosfomycin resistance/dioxygenase" evidence="1">
    <location>
        <begin position="9"/>
        <end position="76"/>
    </location>
</feature>
<dbReference type="InterPro" id="IPR029068">
    <property type="entry name" value="Glyas_Bleomycin-R_OHBP_Dase"/>
</dbReference>
<organism evidence="2 3">
    <name type="scientific">Massilimicrobiota timonensis</name>
    <dbReference type="NCBI Taxonomy" id="1776392"/>
    <lineage>
        <taxon>Bacteria</taxon>
        <taxon>Bacillati</taxon>
        <taxon>Bacillota</taxon>
        <taxon>Erysipelotrichia</taxon>
        <taxon>Erysipelotrichales</taxon>
        <taxon>Erysipelotrichaceae</taxon>
        <taxon>Massilimicrobiota</taxon>
    </lineage>
</organism>
<name>A0A1Y4T1Q0_9FIRM</name>
<dbReference type="OrthoDB" id="9804235at2"/>
<dbReference type="Gene3D" id="3.10.180.10">
    <property type="entry name" value="2,3-Dihydroxybiphenyl 1,2-Dioxygenase, domain 1"/>
    <property type="match status" value="1"/>
</dbReference>
<reference evidence="2 3" key="1">
    <citation type="journal article" date="2018" name="BMC Genomics">
        <title>Whole genome sequencing and function prediction of 133 gut anaerobes isolated from chicken caecum in pure cultures.</title>
        <authorList>
            <person name="Medvecky M."/>
            <person name="Cejkova D."/>
            <person name="Polansky O."/>
            <person name="Karasova D."/>
            <person name="Kubasova T."/>
            <person name="Cizek A."/>
            <person name="Rychlik I."/>
        </authorList>
    </citation>
    <scope>NUCLEOTIDE SEQUENCE [LARGE SCALE GENOMIC DNA]</scope>
    <source>
        <strain evidence="2 3">An13</strain>
    </source>
</reference>
<evidence type="ECO:0000313" key="2">
    <source>
        <dbReference type="EMBL" id="OUQ36107.1"/>
    </source>
</evidence>
<evidence type="ECO:0000313" key="3">
    <source>
        <dbReference type="Proteomes" id="UP000195305"/>
    </source>
</evidence>
<proteinExistence type="predicted"/>
<dbReference type="AlphaFoldDB" id="A0A1Y4T1Q0"/>
<dbReference type="RefSeq" id="WP_087357159.1">
    <property type="nucleotide sequence ID" value="NZ_NFLJ01000004.1"/>
</dbReference>
<accession>A0A1Y4T1Q0</accession>
<gene>
    <name evidence="2" type="ORF">B5E75_02195</name>
</gene>
<dbReference type="Proteomes" id="UP000195305">
    <property type="component" value="Unassembled WGS sequence"/>
</dbReference>
<evidence type="ECO:0000259" key="1">
    <source>
        <dbReference type="Pfam" id="PF00903"/>
    </source>
</evidence>
<dbReference type="InterPro" id="IPR004360">
    <property type="entry name" value="Glyas_Fos-R_dOase_dom"/>
</dbReference>
<sequence length="116" mass="13549">MFCQLRSLYLCVEDMQRAVAFYESFLQQDVTVYDDIYSVFDIHGFRLGLFAYQKVNEKHSFGSNCLPSFEFESLETLNKQMKGKLVHFPMTQIKENWVVEIVDSEGNIIECTTPVK</sequence>
<dbReference type="Pfam" id="PF00903">
    <property type="entry name" value="Glyoxalase"/>
    <property type="match status" value="1"/>
</dbReference>
<protein>
    <submittedName>
        <fullName evidence="2">Glyoxalase</fullName>
    </submittedName>
</protein>
<comment type="caution">
    <text evidence="2">The sequence shown here is derived from an EMBL/GenBank/DDBJ whole genome shotgun (WGS) entry which is preliminary data.</text>
</comment>
<dbReference type="EMBL" id="NFLJ01000004">
    <property type="protein sequence ID" value="OUQ36107.1"/>
    <property type="molecule type" value="Genomic_DNA"/>
</dbReference>
<keyword evidence="3" id="KW-1185">Reference proteome</keyword>
<dbReference type="SUPFAM" id="SSF54593">
    <property type="entry name" value="Glyoxalase/Bleomycin resistance protein/Dihydroxybiphenyl dioxygenase"/>
    <property type="match status" value="1"/>
</dbReference>